<feature type="non-terminal residue" evidence="1">
    <location>
        <position position="74"/>
    </location>
</feature>
<organism evidence="1 2">
    <name type="scientific">Citrullus colocynthis</name>
    <name type="common">colocynth</name>
    <dbReference type="NCBI Taxonomy" id="252529"/>
    <lineage>
        <taxon>Eukaryota</taxon>
        <taxon>Viridiplantae</taxon>
        <taxon>Streptophyta</taxon>
        <taxon>Embryophyta</taxon>
        <taxon>Tracheophyta</taxon>
        <taxon>Spermatophyta</taxon>
        <taxon>Magnoliopsida</taxon>
        <taxon>eudicotyledons</taxon>
        <taxon>Gunneridae</taxon>
        <taxon>Pentapetalae</taxon>
        <taxon>rosids</taxon>
        <taxon>fabids</taxon>
        <taxon>Cucurbitales</taxon>
        <taxon>Cucurbitaceae</taxon>
        <taxon>Benincaseae</taxon>
        <taxon>Citrullus</taxon>
    </lineage>
</organism>
<protein>
    <submittedName>
        <fullName evidence="1">Uncharacterized protein</fullName>
    </submittedName>
</protein>
<sequence length="74" mass="7870">MKFGGANFSNPPLNQLLNPILRRYRLVGQKICPPMFLQTAIGKGTSTGLDYLIGAMSFEEGSSSGVLSSIAIHG</sequence>
<proteinExistence type="predicted"/>
<evidence type="ECO:0000313" key="2">
    <source>
        <dbReference type="Proteomes" id="UP001642487"/>
    </source>
</evidence>
<dbReference type="Proteomes" id="UP001642487">
    <property type="component" value="Chromosome 1"/>
</dbReference>
<evidence type="ECO:0000313" key="1">
    <source>
        <dbReference type="EMBL" id="CAK9309089.1"/>
    </source>
</evidence>
<keyword evidence="2" id="KW-1185">Reference proteome</keyword>
<dbReference type="EMBL" id="OZ021735">
    <property type="protein sequence ID" value="CAK9309089.1"/>
    <property type="molecule type" value="Genomic_DNA"/>
</dbReference>
<reference evidence="1 2" key="1">
    <citation type="submission" date="2024-03" db="EMBL/GenBank/DDBJ databases">
        <authorList>
            <person name="Gkanogiannis A."/>
            <person name="Becerra Lopez-Lavalle L."/>
        </authorList>
    </citation>
    <scope>NUCLEOTIDE SEQUENCE [LARGE SCALE GENOMIC DNA]</scope>
</reference>
<name>A0ABP0XLP5_9ROSI</name>
<gene>
    <name evidence="1" type="ORF">CITCOLO1_LOCUS621</name>
</gene>
<accession>A0ABP0XLP5</accession>